<feature type="region of interest" description="Disordered" evidence="1">
    <location>
        <begin position="246"/>
        <end position="272"/>
    </location>
</feature>
<feature type="compositionally biased region" description="Acidic residues" evidence="1">
    <location>
        <begin position="180"/>
        <end position="191"/>
    </location>
</feature>
<dbReference type="AlphaFoldDB" id="A0A7R9JEP8"/>
<feature type="region of interest" description="Disordered" evidence="1">
    <location>
        <begin position="164"/>
        <end position="231"/>
    </location>
</feature>
<protein>
    <submittedName>
        <fullName evidence="2">(California timema) hypothetical protein</fullName>
    </submittedName>
</protein>
<feature type="compositionally biased region" description="Polar residues" evidence="1">
    <location>
        <begin position="246"/>
        <end position="258"/>
    </location>
</feature>
<evidence type="ECO:0000313" key="2">
    <source>
        <dbReference type="EMBL" id="CAD7577954.1"/>
    </source>
</evidence>
<dbReference type="EMBL" id="OE186525">
    <property type="protein sequence ID" value="CAD7577954.1"/>
    <property type="molecule type" value="Genomic_DNA"/>
</dbReference>
<gene>
    <name evidence="2" type="ORF">TCMB3V08_LOCUS10495</name>
</gene>
<feature type="region of interest" description="Disordered" evidence="1">
    <location>
        <begin position="358"/>
        <end position="403"/>
    </location>
</feature>
<accession>A0A7R9JEP8</accession>
<dbReference type="Gene3D" id="3.60.10.10">
    <property type="entry name" value="Endonuclease/exonuclease/phosphatase"/>
    <property type="match status" value="1"/>
</dbReference>
<sequence length="592" mass="65850">MSLAVKQGRYPLSFCLKNFAINTFSKSVNVNVQRHNQLLPFSIICRCYAKDTSSSKYNEQDPTIKKNLTNILDIGPGCETVKAHLSSMGRWFDKVALVTGASGVIGSAVTVKLAQRGMKCVNDNEAYNDRAFTQRVSTVQRNQRVYFVIYSVLTEVGYCGIPQGTRQEEGMASNSNVDVEGTDDEDMEDQGQEGGPFNTNPKLPRETDKTFEPVSGLKRKLRTRPGQEVPQSKDIKVNNKFASLSSLQDETATSQTGQPSGGMKEGSTPRRIKTPPVVVTNATQYNNVINLLNCGFQDDYKVYCIEQGINGGHDLLQGLLHPVKATQTKHVRTLYAQHAANYRNYPIYLRELEKKNQVSEKKKEGESKVASPSSHLAGNCKPATGQQSSASKPTPAGNMGLNQPSYSGVIKKLANKDKQEDRSTDESSDLKDLLQILKEINVVGFPQLLRNYLVRLKNAPDKTTKERGVGESLNILFWNANGIAQQEHEFRQLLGTYGVNVALICETHLSEQKKVWFYGYKLYRNDRTVGRGGGATVLVRSNHVHYQTTLPAMDYIESTSIAIPTGWRQIVFTAVYRSHAVTFTIDDLDRLT</sequence>
<organism evidence="2">
    <name type="scientific">Timema californicum</name>
    <name type="common">California timema</name>
    <name type="synonym">Walking stick</name>
    <dbReference type="NCBI Taxonomy" id="61474"/>
    <lineage>
        <taxon>Eukaryota</taxon>
        <taxon>Metazoa</taxon>
        <taxon>Ecdysozoa</taxon>
        <taxon>Arthropoda</taxon>
        <taxon>Hexapoda</taxon>
        <taxon>Insecta</taxon>
        <taxon>Pterygota</taxon>
        <taxon>Neoptera</taxon>
        <taxon>Polyneoptera</taxon>
        <taxon>Phasmatodea</taxon>
        <taxon>Timematodea</taxon>
        <taxon>Timematoidea</taxon>
        <taxon>Timematidae</taxon>
        <taxon>Timema</taxon>
    </lineage>
</organism>
<reference evidence="2" key="1">
    <citation type="submission" date="2020-11" db="EMBL/GenBank/DDBJ databases">
        <authorList>
            <person name="Tran Van P."/>
        </authorList>
    </citation>
    <scope>NUCLEOTIDE SEQUENCE</scope>
</reference>
<dbReference type="SUPFAM" id="SSF56219">
    <property type="entry name" value="DNase I-like"/>
    <property type="match status" value="1"/>
</dbReference>
<evidence type="ECO:0000256" key="1">
    <source>
        <dbReference type="SAM" id="MobiDB-lite"/>
    </source>
</evidence>
<feature type="compositionally biased region" description="Basic and acidic residues" evidence="1">
    <location>
        <begin position="358"/>
        <end position="367"/>
    </location>
</feature>
<dbReference type="InterPro" id="IPR036291">
    <property type="entry name" value="NAD(P)-bd_dom_sf"/>
</dbReference>
<dbReference type="SUPFAM" id="SSF51735">
    <property type="entry name" value="NAD(P)-binding Rossmann-fold domains"/>
    <property type="match status" value="1"/>
</dbReference>
<proteinExistence type="predicted"/>
<name>A0A7R9JEP8_TIMCA</name>
<dbReference type="InterPro" id="IPR036691">
    <property type="entry name" value="Endo/exonu/phosph_ase_sf"/>
</dbReference>
<dbReference type="Gene3D" id="3.40.50.720">
    <property type="entry name" value="NAD(P)-binding Rossmann-like Domain"/>
    <property type="match status" value="1"/>
</dbReference>